<keyword evidence="5" id="KW-0472">Membrane</keyword>
<dbReference type="GO" id="GO:0005886">
    <property type="term" value="C:plasma membrane"/>
    <property type="evidence" value="ECO:0007669"/>
    <property type="project" value="UniProtKB-SubCell"/>
</dbReference>
<sequence>MSYPPSPGYPQDPNAGYGYGQYPQQGMPGYGYGAPAQFASWGARVGATLIDSLIGLAISLPFLVAGMATESPALVYVGYIPSIGFYLWQLHRQGTTGATIGKKYVGIRVVREADGQYTGFGMAFVRMLAHILDALPCYLGYLWPLWDEKKQTFADKICGTLVIR</sequence>
<name>A0AA41PWW6_9ACTN</name>
<dbReference type="PANTHER" id="PTHR36115">
    <property type="entry name" value="PROLINE-RICH ANTIGEN HOMOLOG-RELATED"/>
    <property type="match status" value="1"/>
</dbReference>
<evidence type="ECO:0000256" key="4">
    <source>
        <dbReference type="ARBA" id="ARBA00022989"/>
    </source>
</evidence>
<evidence type="ECO:0000256" key="1">
    <source>
        <dbReference type="ARBA" id="ARBA00004651"/>
    </source>
</evidence>
<comment type="caution">
    <text evidence="7">The sequence shown here is derived from an EMBL/GenBank/DDBJ whole genome shotgun (WGS) entry which is preliminary data.</text>
</comment>
<evidence type="ECO:0000256" key="3">
    <source>
        <dbReference type="ARBA" id="ARBA00022692"/>
    </source>
</evidence>
<keyword evidence="8" id="KW-1185">Reference proteome</keyword>
<dbReference type="RefSeq" id="WP_235051562.1">
    <property type="nucleotide sequence ID" value="NZ_JAKFHA010000004.1"/>
</dbReference>
<proteinExistence type="predicted"/>
<protein>
    <submittedName>
        <fullName evidence="7">RDD family protein</fullName>
    </submittedName>
</protein>
<feature type="domain" description="RDD" evidence="6">
    <location>
        <begin position="39"/>
        <end position="159"/>
    </location>
</feature>
<evidence type="ECO:0000256" key="2">
    <source>
        <dbReference type="ARBA" id="ARBA00022475"/>
    </source>
</evidence>
<keyword evidence="3" id="KW-0812">Transmembrane</keyword>
<dbReference type="InterPro" id="IPR010432">
    <property type="entry name" value="RDD"/>
</dbReference>
<evidence type="ECO:0000256" key="5">
    <source>
        <dbReference type="ARBA" id="ARBA00023136"/>
    </source>
</evidence>
<dbReference type="InterPro" id="IPR051791">
    <property type="entry name" value="Pra-immunoreactive"/>
</dbReference>
<dbReference type="PANTHER" id="PTHR36115:SF6">
    <property type="entry name" value="PROLINE-RICH ANTIGEN HOMOLOG"/>
    <property type="match status" value="1"/>
</dbReference>
<dbReference type="EMBL" id="JAKFHA010000004">
    <property type="protein sequence ID" value="MCF2527408.1"/>
    <property type="molecule type" value="Genomic_DNA"/>
</dbReference>
<keyword evidence="2" id="KW-1003">Cell membrane</keyword>
<keyword evidence="4" id="KW-1133">Transmembrane helix</keyword>
<dbReference type="Pfam" id="PF06271">
    <property type="entry name" value="RDD"/>
    <property type="match status" value="1"/>
</dbReference>
<evidence type="ECO:0000313" key="7">
    <source>
        <dbReference type="EMBL" id="MCF2527408.1"/>
    </source>
</evidence>
<comment type="subcellular location">
    <subcellularLocation>
        <location evidence="1">Cell membrane</location>
        <topology evidence="1">Multi-pass membrane protein</topology>
    </subcellularLocation>
</comment>
<dbReference type="AlphaFoldDB" id="A0AA41PWW6"/>
<organism evidence="7 8">
    <name type="scientific">Yinghuangia soli</name>
    <dbReference type="NCBI Taxonomy" id="2908204"/>
    <lineage>
        <taxon>Bacteria</taxon>
        <taxon>Bacillati</taxon>
        <taxon>Actinomycetota</taxon>
        <taxon>Actinomycetes</taxon>
        <taxon>Kitasatosporales</taxon>
        <taxon>Streptomycetaceae</taxon>
        <taxon>Yinghuangia</taxon>
    </lineage>
</organism>
<gene>
    <name evidence="7" type="ORF">LZ495_09315</name>
</gene>
<evidence type="ECO:0000259" key="6">
    <source>
        <dbReference type="Pfam" id="PF06271"/>
    </source>
</evidence>
<accession>A0AA41PWW6</accession>
<dbReference type="Proteomes" id="UP001165378">
    <property type="component" value="Unassembled WGS sequence"/>
</dbReference>
<reference evidence="7" key="1">
    <citation type="submission" date="2022-01" db="EMBL/GenBank/DDBJ databases">
        <title>Genome-Based Taxonomic Classification of the Phylum Actinobacteria.</title>
        <authorList>
            <person name="Gao Y."/>
        </authorList>
    </citation>
    <scope>NUCLEOTIDE SEQUENCE</scope>
    <source>
        <strain evidence="7">KLBMP 8922</strain>
    </source>
</reference>
<evidence type="ECO:0000313" key="8">
    <source>
        <dbReference type="Proteomes" id="UP001165378"/>
    </source>
</evidence>